<dbReference type="PANTHER" id="PTHR13149:SF0">
    <property type="entry name" value="VACUOLAR PROTEIN-SORTING-ASSOCIATED PROTEIN 25"/>
    <property type="match status" value="1"/>
</dbReference>
<evidence type="ECO:0000256" key="4">
    <source>
        <dbReference type="ARBA" id="ARBA00030094"/>
    </source>
</evidence>
<evidence type="ECO:0000313" key="6">
    <source>
        <dbReference type="Proteomes" id="UP001176521"/>
    </source>
</evidence>
<dbReference type="SUPFAM" id="SSF46785">
    <property type="entry name" value="Winged helix' DNA-binding domain"/>
    <property type="match status" value="2"/>
</dbReference>
<evidence type="ECO:0000256" key="1">
    <source>
        <dbReference type="ARBA" id="ARBA00009674"/>
    </source>
</evidence>
<dbReference type="Gene3D" id="1.10.10.570">
    <property type="entry name" value="Winged helix' DNA-binding domain. Chain C. Domain 1"/>
    <property type="match status" value="1"/>
</dbReference>
<dbReference type="GO" id="GO:0043328">
    <property type="term" value="P:protein transport to vacuole involved in ubiquitin-dependent protein catabolic process via the multivesicular body sorting pathway"/>
    <property type="evidence" value="ECO:0007669"/>
    <property type="project" value="TreeGrafter"/>
</dbReference>
<dbReference type="InterPro" id="IPR036390">
    <property type="entry name" value="WH_DNA-bd_sf"/>
</dbReference>
<proteinExistence type="inferred from homology"/>
<keyword evidence="6" id="KW-1185">Reference proteome</keyword>
<protein>
    <recommendedName>
        <fullName evidence="4">ESCRT-II complex subunit VPS25</fullName>
    </recommendedName>
</protein>
<sequence length="243" mass="26349">MEVSSQNAAASTYGLSAASLGPSSGSGSGGGDALKTDLPPIHAFPPFFTLQPNPTTLATQLDLWSELVLGYCQRNRIWSIDAEGEWERTGELFYNKAIERRLNPLAIRTLLAHMVRQGAAGYDGPAQPNGRSRLVSALPLGVGGSSSSSADVNAASLPARAWIFWRKPEEWADSIYRWVSDTGQNRSIITLYELTEGDLSEGQEFRELPRPLLRQVLDVLVKQGKAQIFGGAKDQEGEGVKFA</sequence>
<dbReference type="GO" id="GO:0005198">
    <property type="term" value="F:structural molecule activity"/>
    <property type="evidence" value="ECO:0007669"/>
    <property type="project" value="TreeGrafter"/>
</dbReference>
<evidence type="ECO:0000256" key="3">
    <source>
        <dbReference type="ARBA" id="ARBA00022927"/>
    </source>
</evidence>
<dbReference type="Proteomes" id="UP001176521">
    <property type="component" value="Unassembled WGS sequence"/>
</dbReference>
<comment type="caution">
    <text evidence="5">The sequence shown here is derived from an EMBL/GenBank/DDBJ whole genome shotgun (WGS) entry which is preliminary data.</text>
</comment>
<dbReference type="GO" id="GO:0042803">
    <property type="term" value="F:protein homodimerization activity"/>
    <property type="evidence" value="ECO:0007669"/>
    <property type="project" value="TreeGrafter"/>
</dbReference>
<reference evidence="5" key="1">
    <citation type="journal article" date="2023" name="PhytoFront">
        <title>Draft Genome Resources of Seven Strains of Tilletia horrida, Causal Agent of Kernel Smut of Rice.</title>
        <authorList>
            <person name="Khanal S."/>
            <person name="Antony Babu S."/>
            <person name="Zhou X.G."/>
        </authorList>
    </citation>
    <scope>NUCLEOTIDE SEQUENCE</scope>
    <source>
        <strain evidence="5">TX3</strain>
    </source>
</reference>
<dbReference type="Pfam" id="PF05871">
    <property type="entry name" value="ESCRT-II"/>
    <property type="match status" value="1"/>
</dbReference>
<name>A0AAN6GAT1_9BASI</name>
<dbReference type="EMBL" id="JAPDMQ010000202">
    <property type="protein sequence ID" value="KAK0530858.1"/>
    <property type="molecule type" value="Genomic_DNA"/>
</dbReference>
<gene>
    <name evidence="5" type="ORF">OC842_003794</name>
</gene>
<dbReference type="AlphaFoldDB" id="A0AAN6GAT1"/>
<evidence type="ECO:0000313" key="5">
    <source>
        <dbReference type="EMBL" id="KAK0530858.1"/>
    </source>
</evidence>
<dbReference type="FunFam" id="1.10.10.10:FF:000141">
    <property type="entry name" value="vacuolar protein-sorting-associated protein 25"/>
    <property type="match status" value="1"/>
</dbReference>
<keyword evidence="2" id="KW-0813">Transport</keyword>
<dbReference type="InterPro" id="IPR036388">
    <property type="entry name" value="WH-like_DNA-bd_sf"/>
</dbReference>
<dbReference type="InterPro" id="IPR014041">
    <property type="entry name" value="ESCRT-II_cplx_Vps25-sub_N"/>
</dbReference>
<dbReference type="GO" id="GO:0016236">
    <property type="term" value="P:macroautophagy"/>
    <property type="evidence" value="ECO:0007669"/>
    <property type="project" value="UniProtKB-ARBA"/>
</dbReference>
<comment type="similarity">
    <text evidence="1">Belongs to the VPS25 family.</text>
</comment>
<evidence type="ECO:0000256" key="2">
    <source>
        <dbReference type="ARBA" id="ARBA00022448"/>
    </source>
</evidence>
<dbReference type="GO" id="GO:0000814">
    <property type="term" value="C:ESCRT II complex"/>
    <property type="evidence" value="ECO:0007669"/>
    <property type="project" value="InterPro"/>
</dbReference>
<organism evidence="5 6">
    <name type="scientific">Tilletia horrida</name>
    <dbReference type="NCBI Taxonomy" id="155126"/>
    <lineage>
        <taxon>Eukaryota</taxon>
        <taxon>Fungi</taxon>
        <taxon>Dikarya</taxon>
        <taxon>Basidiomycota</taxon>
        <taxon>Ustilaginomycotina</taxon>
        <taxon>Exobasidiomycetes</taxon>
        <taxon>Tilletiales</taxon>
        <taxon>Tilletiaceae</taxon>
        <taxon>Tilletia</taxon>
    </lineage>
</organism>
<keyword evidence="3" id="KW-0653">Protein transport</keyword>
<dbReference type="InterPro" id="IPR008570">
    <property type="entry name" value="ESCRT-II_cplx_Vps25-sub"/>
</dbReference>
<dbReference type="Gene3D" id="1.10.10.10">
    <property type="entry name" value="Winged helix-like DNA-binding domain superfamily/Winged helix DNA-binding domain"/>
    <property type="match status" value="1"/>
</dbReference>
<dbReference type="PANTHER" id="PTHR13149">
    <property type="entry name" value="VACUOLAR PROTEIN SORTING-ASSOCIATED PROTEIN VPS25"/>
    <property type="match status" value="1"/>
</dbReference>
<accession>A0AAN6GAT1</accession>